<dbReference type="SUPFAM" id="SSF52833">
    <property type="entry name" value="Thioredoxin-like"/>
    <property type="match status" value="1"/>
</dbReference>
<dbReference type="GO" id="GO:0016853">
    <property type="term" value="F:isomerase activity"/>
    <property type="evidence" value="ECO:0007669"/>
    <property type="project" value="UniProtKB-KW"/>
</dbReference>
<dbReference type="OrthoDB" id="117402at2"/>
<keyword evidence="9" id="KW-0413">Isomerase</keyword>
<feature type="compositionally biased region" description="Low complexity" evidence="6">
    <location>
        <begin position="21"/>
        <end position="30"/>
    </location>
</feature>
<evidence type="ECO:0000256" key="1">
    <source>
        <dbReference type="ARBA" id="ARBA00005791"/>
    </source>
</evidence>
<dbReference type="InterPro" id="IPR013766">
    <property type="entry name" value="Thioredoxin_domain"/>
</dbReference>
<comment type="similarity">
    <text evidence="1">Belongs to the thioredoxin family. DsbA subfamily.</text>
</comment>
<evidence type="ECO:0000256" key="3">
    <source>
        <dbReference type="ARBA" id="ARBA00023002"/>
    </source>
</evidence>
<evidence type="ECO:0000256" key="4">
    <source>
        <dbReference type="ARBA" id="ARBA00023157"/>
    </source>
</evidence>
<feature type="region of interest" description="Disordered" evidence="6">
    <location>
        <begin position="1"/>
        <end position="30"/>
    </location>
</feature>
<sequence>MLHDDRPAAQSDNQPAGASHPNPAQQAAAPPRRGRYLFITGVAVAVFAAVVIAGQLTNNNTQQPPSATPPAAETSAAGGEGTTEDSSNQSVDPEADQVAPATGQEGIDHARHDPDDTMAIGDIDAPVTVVEWTDLRCSYCAAFMNDTFEALKTHYIDTGLVRWEFYDVAYFGDDSTQGAIAARAAARQNSFEDFLRTAYAAAPERGLPDLPRDKLLQFAADAGVPDLDLFEQDLDNPDLIQQVKESTYYARVNAVAGVPFFNIDGTVIGGAQSLETFTKAIDEKLAAAGR</sequence>
<dbReference type="AlphaFoldDB" id="A0A542ZU33"/>
<dbReference type="PROSITE" id="PS51352">
    <property type="entry name" value="THIOREDOXIN_2"/>
    <property type="match status" value="1"/>
</dbReference>
<evidence type="ECO:0000259" key="8">
    <source>
        <dbReference type="PROSITE" id="PS51352"/>
    </source>
</evidence>
<keyword evidence="7" id="KW-1133">Transmembrane helix</keyword>
<feature type="domain" description="Thioredoxin" evidence="8">
    <location>
        <begin position="88"/>
        <end position="286"/>
    </location>
</feature>
<keyword evidence="3" id="KW-0560">Oxidoreductase</keyword>
<dbReference type="Pfam" id="PF13462">
    <property type="entry name" value="Thioredoxin_4"/>
    <property type="match status" value="1"/>
</dbReference>
<evidence type="ECO:0000256" key="6">
    <source>
        <dbReference type="SAM" id="MobiDB-lite"/>
    </source>
</evidence>
<protein>
    <submittedName>
        <fullName evidence="9">Protein-disulfide isomerase</fullName>
    </submittedName>
</protein>
<feature type="compositionally biased region" description="Basic and acidic residues" evidence="6">
    <location>
        <begin position="106"/>
        <end position="115"/>
    </location>
</feature>
<dbReference type="EMBL" id="VFOS01000001">
    <property type="protein sequence ID" value="TQL63827.1"/>
    <property type="molecule type" value="Genomic_DNA"/>
</dbReference>
<dbReference type="PANTHER" id="PTHR13887">
    <property type="entry name" value="GLUTATHIONE S-TRANSFERASE KAPPA"/>
    <property type="match status" value="1"/>
</dbReference>
<comment type="caution">
    <text evidence="9">The sequence shown here is derived from an EMBL/GenBank/DDBJ whole genome shotgun (WGS) entry which is preliminary data.</text>
</comment>
<dbReference type="InterPro" id="IPR012336">
    <property type="entry name" value="Thioredoxin-like_fold"/>
</dbReference>
<keyword evidence="7" id="KW-0472">Membrane</keyword>
<dbReference type="InterPro" id="IPR036249">
    <property type="entry name" value="Thioredoxin-like_sf"/>
</dbReference>
<evidence type="ECO:0000256" key="7">
    <source>
        <dbReference type="SAM" id="Phobius"/>
    </source>
</evidence>
<keyword evidence="4" id="KW-1015">Disulfide bond</keyword>
<keyword evidence="2" id="KW-0732">Signal</keyword>
<evidence type="ECO:0000256" key="2">
    <source>
        <dbReference type="ARBA" id="ARBA00022729"/>
    </source>
</evidence>
<keyword evidence="10" id="KW-1185">Reference proteome</keyword>
<keyword evidence="7" id="KW-0812">Transmembrane</keyword>
<evidence type="ECO:0000256" key="5">
    <source>
        <dbReference type="ARBA" id="ARBA00023284"/>
    </source>
</evidence>
<dbReference type="Gene3D" id="3.40.30.10">
    <property type="entry name" value="Glutaredoxin"/>
    <property type="match status" value="1"/>
</dbReference>
<proteinExistence type="inferred from homology"/>
<evidence type="ECO:0000313" key="9">
    <source>
        <dbReference type="EMBL" id="TQL63827.1"/>
    </source>
</evidence>
<feature type="transmembrane region" description="Helical" evidence="7">
    <location>
        <begin position="36"/>
        <end position="56"/>
    </location>
</feature>
<organism evidence="9 10">
    <name type="scientific">Rarobacter faecitabidus</name>
    <dbReference type="NCBI Taxonomy" id="13243"/>
    <lineage>
        <taxon>Bacteria</taxon>
        <taxon>Bacillati</taxon>
        <taxon>Actinomycetota</taxon>
        <taxon>Actinomycetes</taxon>
        <taxon>Micrococcales</taxon>
        <taxon>Rarobacteraceae</taxon>
        <taxon>Rarobacter</taxon>
    </lineage>
</organism>
<name>A0A542ZU33_RARFA</name>
<dbReference type="Proteomes" id="UP000315389">
    <property type="component" value="Unassembled WGS sequence"/>
</dbReference>
<dbReference type="RefSeq" id="WP_142118289.1">
    <property type="nucleotide sequence ID" value="NZ_BAAASV010000002.1"/>
</dbReference>
<evidence type="ECO:0000313" key="10">
    <source>
        <dbReference type="Proteomes" id="UP000315389"/>
    </source>
</evidence>
<gene>
    <name evidence="9" type="ORF">FB461_0306</name>
</gene>
<accession>A0A542ZU33</accession>
<reference evidence="9 10" key="1">
    <citation type="submission" date="2019-06" db="EMBL/GenBank/DDBJ databases">
        <title>Sequencing the genomes of 1000 actinobacteria strains.</title>
        <authorList>
            <person name="Klenk H.-P."/>
        </authorList>
    </citation>
    <scope>NUCLEOTIDE SEQUENCE [LARGE SCALE GENOMIC DNA]</scope>
    <source>
        <strain evidence="9 10">DSM 4813</strain>
    </source>
</reference>
<dbReference type="GO" id="GO:0016491">
    <property type="term" value="F:oxidoreductase activity"/>
    <property type="evidence" value="ECO:0007669"/>
    <property type="project" value="UniProtKB-KW"/>
</dbReference>
<feature type="region of interest" description="Disordered" evidence="6">
    <location>
        <begin position="58"/>
        <end position="119"/>
    </location>
</feature>
<feature type="compositionally biased region" description="Low complexity" evidence="6">
    <location>
        <begin position="58"/>
        <end position="77"/>
    </location>
</feature>
<keyword evidence="5" id="KW-0676">Redox-active center</keyword>
<dbReference type="PANTHER" id="PTHR13887:SF14">
    <property type="entry name" value="DISULFIDE BOND FORMATION PROTEIN D"/>
    <property type="match status" value="1"/>
</dbReference>